<dbReference type="PANTHER" id="PTHR22744">
    <property type="entry name" value="HELIX LOOP HELIX PROTEIN 21-RELATED"/>
    <property type="match status" value="1"/>
</dbReference>
<dbReference type="Pfam" id="PF00651">
    <property type="entry name" value="BTB"/>
    <property type="match status" value="1"/>
</dbReference>
<keyword evidence="3" id="KW-1185">Reference proteome</keyword>
<dbReference type="SUPFAM" id="SSF54695">
    <property type="entry name" value="POZ domain"/>
    <property type="match status" value="1"/>
</dbReference>
<dbReference type="Proteomes" id="UP001432322">
    <property type="component" value="Unassembled WGS sequence"/>
</dbReference>
<organism evidence="2 3">
    <name type="scientific">Pristionchus fissidentatus</name>
    <dbReference type="NCBI Taxonomy" id="1538716"/>
    <lineage>
        <taxon>Eukaryota</taxon>
        <taxon>Metazoa</taxon>
        <taxon>Ecdysozoa</taxon>
        <taxon>Nematoda</taxon>
        <taxon>Chromadorea</taxon>
        <taxon>Rhabditida</taxon>
        <taxon>Rhabditina</taxon>
        <taxon>Diplogasteromorpha</taxon>
        <taxon>Diplogasteroidea</taxon>
        <taxon>Neodiplogasteridae</taxon>
        <taxon>Pristionchus</taxon>
    </lineage>
</organism>
<evidence type="ECO:0000313" key="2">
    <source>
        <dbReference type="EMBL" id="GMT34290.1"/>
    </source>
</evidence>
<comment type="caution">
    <text evidence="2">The sequence shown here is derived from an EMBL/GenBank/DDBJ whole genome shotgun (WGS) entry which is preliminary data.</text>
</comment>
<name>A0AAV5WUP9_9BILA</name>
<sequence length="206" mass="23899">QLLSLHSDFFSNLFFGPFSDKNEEVKEIKEISENEFVSFLQSLHLRRFEFTSARSALDALEFADRFLMPHIYNRVLPYLHENSLPEELLGHALITADRVPNNREIITWILTQFPSKSAFIEILGESVPSLTSETIQICLQSLNRVEQMDYEKMGKLVTMRQNHGFNRNVNNAGFHLIGYDSSGKRIEMEDFFCAPIVCSFFDDYDQ</sequence>
<evidence type="ECO:0000313" key="3">
    <source>
        <dbReference type="Proteomes" id="UP001432322"/>
    </source>
</evidence>
<dbReference type="PANTHER" id="PTHR22744:SF14">
    <property type="entry name" value="BTB DOMAIN-CONTAINING PROTEIN-RELATED"/>
    <property type="match status" value="1"/>
</dbReference>
<gene>
    <name evidence="2" type="ORF">PFISCL1PPCAC_25587</name>
</gene>
<reference evidence="2" key="1">
    <citation type="submission" date="2023-10" db="EMBL/GenBank/DDBJ databases">
        <title>Genome assembly of Pristionchus species.</title>
        <authorList>
            <person name="Yoshida K."/>
            <person name="Sommer R.J."/>
        </authorList>
    </citation>
    <scope>NUCLEOTIDE SEQUENCE</scope>
    <source>
        <strain evidence="2">RS5133</strain>
    </source>
</reference>
<feature type="non-terminal residue" evidence="2">
    <location>
        <position position="1"/>
    </location>
</feature>
<dbReference type="InterPro" id="IPR000210">
    <property type="entry name" value="BTB/POZ_dom"/>
</dbReference>
<protein>
    <recommendedName>
        <fullName evidence="1">BTB domain-containing protein</fullName>
    </recommendedName>
</protein>
<dbReference type="PROSITE" id="PS50097">
    <property type="entry name" value="BTB"/>
    <property type="match status" value="1"/>
</dbReference>
<accession>A0AAV5WUP9</accession>
<dbReference type="AlphaFoldDB" id="A0AAV5WUP9"/>
<feature type="domain" description="BTB" evidence="1">
    <location>
        <begin position="1"/>
        <end position="52"/>
    </location>
</feature>
<dbReference type="Gene3D" id="3.30.710.10">
    <property type="entry name" value="Potassium Channel Kv1.1, Chain A"/>
    <property type="match status" value="1"/>
</dbReference>
<proteinExistence type="predicted"/>
<dbReference type="EMBL" id="BTSY01000006">
    <property type="protein sequence ID" value="GMT34290.1"/>
    <property type="molecule type" value="Genomic_DNA"/>
</dbReference>
<evidence type="ECO:0000259" key="1">
    <source>
        <dbReference type="PROSITE" id="PS50097"/>
    </source>
</evidence>
<dbReference type="CDD" id="cd18186">
    <property type="entry name" value="BTB_POZ_ZBTB_KLHL-like"/>
    <property type="match status" value="1"/>
</dbReference>
<dbReference type="InterPro" id="IPR011333">
    <property type="entry name" value="SKP1/BTB/POZ_sf"/>
</dbReference>
<feature type="non-terminal residue" evidence="2">
    <location>
        <position position="206"/>
    </location>
</feature>